<dbReference type="InterPro" id="IPR013098">
    <property type="entry name" value="Ig_I-set"/>
</dbReference>
<organism evidence="5 6">
    <name type="scientific">Stichopus japonicus</name>
    <name type="common">Sea cucumber</name>
    <dbReference type="NCBI Taxonomy" id="307972"/>
    <lineage>
        <taxon>Eukaryota</taxon>
        <taxon>Metazoa</taxon>
        <taxon>Echinodermata</taxon>
        <taxon>Eleutherozoa</taxon>
        <taxon>Echinozoa</taxon>
        <taxon>Holothuroidea</taxon>
        <taxon>Aspidochirotacea</taxon>
        <taxon>Aspidochirotida</taxon>
        <taxon>Stichopodidae</taxon>
        <taxon>Apostichopus</taxon>
    </lineage>
</organism>
<feature type="domain" description="Ig-like" evidence="4">
    <location>
        <begin position="172"/>
        <end position="208"/>
    </location>
</feature>
<accession>A0A2G8LL51</accession>
<dbReference type="InterPro" id="IPR036179">
    <property type="entry name" value="Ig-like_dom_sf"/>
</dbReference>
<comment type="caution">
    <text evidence="5">The sequence shown here is derived from an EMBL/GenBank/DDBJ whole genome shotgun (WGS) entry which is preliminary data.</text>
</comment>
<dbReference type="Pfam" id="PF07679">
    <property type="entry name" value="I-set"/>
    <property type="match status" value="3"/>
</dbReference>
<evidence type="ECO:0000256" key="1">
    <source>
        <dbReference type="ARBA" id="ARBA00006692"/>
    </source>
</evidence>
<dbReference type="InterPro" id="IPR013783">
    <property type="entry name" value="Ig-like_fold"/>
</dbReference>
<dbReference type="Gene3D" id="2.60.40.10">
    <property type="entry name" value="Immunoglobulins"/>
    <property type="match status" value="3"/>
</dbReference>
<dbReference type="Gene3D" id="1.10.510.10">
    <property type="entry name" value="Transferase(Phosphotransferase) domain 1"/>
    <property type="match status" value="1"/>
</dbReference>
<dbReference type="SUPFAM" id="SSF56112">
    <property type="entry name" value="Protein kinase-like (PK-like)"/>
    <property type="match status" value="1"/>
</dbReference>
<dbReference type="AlphaFoldDB" id="A0A2G8LL51"/>
<dbReference type="InterPro" id="IPR011009">
    <property type="entry name" value="Kinase-like_dom_sf"/>
</dbReference>
<dbReference type="PROSITE" id="PS50011">
    <property type="entry name" value="PROTEIN_KINASE_DOM"/>
    <property type="match status" value="1"/>
</dbReference>
<feature type="domain" description="Protein kinase" evidence="3">
    <location>
        <begin position="1"/>
        <end position="99"/>
    </location>
</feature>
<name>A0A2G8LL51_STIJA</name>
<dbReference type="InterPro" id="IPR003598">
    <property type="entry name" value="Ig_sub2"/>
</dbReference>
<evidence type="ECO:0000256" key="2">
    <source>
        <dbReference type="ARBA" id="ARBA00023319"/>
    </source>
</evidence>
<dbReference type="PROSITE" id="PS50835">
    <property type="entry name" value="IG_LIKE"/>
    <property type="match status" value="2"/>
</dbReference>
<gene>
    <name evidence="5" type="ORF">BSL78_02140</name>
</gene>
<dbReference type="InterPro" id="IPR000719">
    <property type="entry name" value="Prot_kinase_dom"/>
</dbReference>
<evidence type="ECO:0000259" key="4">
    <source>
        <dbReference type="PROSITE" id="PS50835"/>
    </source>
</evidence>
<keyword evidence="2" id="KW-0393">Immunoglobulin domain</keyword>
<evidence type="ECO:0000259" key="3">
    <source>
        <dbReference type="PROSITE" id="PS50011"/>
    </source>
</evidence>
<evidence type="ECO:0000313" key="6">
    <source>
        <dbReference type="Proteomes" id="UP000230750"/>
    </source>
</evidence>
<dbReference type="Proteomes" id="UP000230750">
    <property type="component" value="Unassembled WGS sequence"/>
</dbReference>
<dbReference type="PANTHER" id="PTHR47633">
    <property type="entry name" value="IMMUNOGLOBULIN"/>
    <property type="match status" value="1"/>
</dbReference>
<protein>
    <submittedName>
        <fullName evidence="5">Putative titin</fullName>
    </submittedName>
</protein>
<dbReference type="PANTHER" id="PTHR47633:SF7">
    <property type="entry name" value="TITIN HOMOLOG"/>
    <property type="match status" value="1"/>
</dbReference>
<keyword evidence="6" id="KW-1185">Reference proteome</keyword>
<dbReference type="OrthoDB" id="504170at2759"/>
<proteinExistence type="inferred from homology"/>
<dbReference type="SUPFAM" id="SSF48726">
    <property type="entry name" value="Immunoglobulin"/>
    <property type="match status" value="2"/>
</dbReference>
<dbReference type="SMART" id="SM00409">
    <property type="entry name" value="IG"/>
    <property type="match status" value="2"/>
</dbReference>
<dbReference type="GO" id="GO:0005524">
    <property type="term" value="F:ATP binding"/>
    <property type="evidence" value="ECO:0007669"/>
    <property type="project" value="InterPro"/>
</dbReference>
<dbReference type="SMART" id="SM00408">
    <property type="entry name" value="IGc2"/>
    <property type="match status" value="2"/>
</dbReference>
<dbReference type="InterPro" id="IPR007110">
    <property type="entry name" value="Ig-like_dom"/>
</dbReference>
<dbReference type="STRING" id="307972.A0A2G8LL51"/>
<evidence type="ECO:0000313" key="5">
    <source>
        <dbReference type="EMBL" id="PIK60965.1"/>
    </source>
</evidence>
<dbReference type="Pfam" id="PF00069">
    <property type="entry name" value="Pkinase"/>
    <property type="match status" value="1"/>
</dbReference>
<dbReference type="GO" id="GO:0004674">
    <property type="term" value="F:protein serine/threonine kinase activity"/>
    <property type="evidence" value="ECO:0007669"/>
    <property type="project" value="UniProtKB-KW"/>
</dbReference>
<dbReference type="SMART" id="SM00220">
    <property type="entry name" value="S_TKc"/>
    <property type="match status" value="1"/>
</dbReference>
<feature type="domain" description="Ig-like" evidence="4">
    <location>
        <begin position="379"/>
        <end position="457"/>
    </location>
</feature>
<reference evidence="5 6" key="1">
    <citation type="journal article" date="2017" name="PLoS Biol.">
        <title>The sea cucumber genome provides insights into morphological evolution and visceral regeneration.</title>
        <authorList>
            <person name="Zhang X."/>
            <person name="Sun L."/>
            <person name="Yuan J."/>
            <person name="Sun Y."/>
            <person name="Gao Y."/>
            <person name="Zhang L."/>
            <person name="Li S."/>
            <person name="Dai H."/>
            <person name="Hamel J.F."/>
            <person name="Liu C."/>
            <person name="Yu Y."/>
            <person name="Liu S."/>
            <person name="Lin W."/>
            <person name="Guo K."/>
            <person name="Jin S."/>
            <person name="Xu P."/>
            <person name="Storey K.B."/>
            <person name="Huan P."/>
            <person name="Zhang T."/>
            <person name="Zhou Y."/>
            <person name="Zhang J."/>
            <person name="Lin C."/>
            <person name="Li X."/>
            <person name="Xing L."/>
            <person name="Huo D."/>
            <person name="Sun M."/>
            <person name="Wang L."/>
            <person name="Mercier A."/>
            <person name="Li F."/>
            <person name="Yang H."/>
            <person name="Xiang J."/>
        </authorList>
    </citation>
    <scope>NUCLEOTIDE SEQUENCE [LARGE SCALE GENOMIC DNA]</scope>
    <source>
        <strain evidence="5">Shaxun</strain>
        <tissue evidence="5">Muscle</tissue>
    </source>
</reference>
<dbReference type="FunFam" id="2.60.40.10:FF:000080">
    <property type="entry name" value="Myosin light chain kinase, smooth muscle"/>
    <property type="match status" value="1"/>
</dbReference>
<dbReference type="InterPro" id="IPR003599">
    <property type="entry name" value="Ig_sub"/>
</dbReference>
<sequence>MFGTPEFVAPEVVNYEPVGLPTDVWSLGVLAYIMLSGFSPFMGDNDQETLKNVAKGEWDFEEEAFNDISDEALDWIEKILVVEKDDRMTIQQALDHPWLQMITDEEARRHARRLDSTRLAKYWKQYKYVSGHTVVSIGRVAHGGALRELHQVYRGSQLYQRILFMDSRDAAPKITRRLEDVIAIEGNAARFECEVTAMTEPLIEWYKDQESWSSESSTRCSTKMELLGEEELAQRGERRTLDLKRQRIPLGERGRKLRAGRAALIGVSEKAPRLVSELEDQQCGLGFILPLTFQVLLPPHVDTKVKWMRNEEVVKEGTHLHLLEEDEEGVYTLEIEETQITDSGIYEAEVSNQFGTVATRCKVDVDDKYMDKYSNYSRPRFTQVLRDMLIVEGSAARLDCKITGIPEPEIRWFKDHKEVQDGQHYSFEYGDDNETYTLVIQEAFLEDAGTYTCQASNLVGRIACDSGVKVKTAGADSDVE</sequence>
<dbReference type="EMBL" id="MRZV01000044">
    <property type="protein sequence ID" value="PIK60965.1"/>
    <property type="molecule type" value="Genomic_DNA"/>
</dbReference>
<comment type="similarity">
    <text evidence="1">Belongs to the protein kinase superfamily. CAMK Ser/Thr protein kinase family.</text>
</comment>